<feature type="domain" description="Restriction endonuclease type IV Mrr" evidence="1">
    <location>
        <begin position="94"/>
        <end position="202"/>
    </location>
</feature>
<dbReference type="SUPFAM" id="SSF52980">
    <property type="entry name" value="Restriction endonuclease-like"/>
    <property type="match status" value="1"/>
</dbReference>
<dbReference type="InterPro" id="IPR052906">
    <property type="entry name" value="Type_IV_Methyl-Rstrct_Enzyme"/>
</dbReference>
<gene>
    <name evidence="2" type="ORF">HNP81_002897</name>
</gene>
<evidence type="ECO:0000259" key="1">
    <source>
        <dbReference type="Pfam" id="PF04471"/>
    </source>
</evidence>
<comment type="caution">
    <text evidence="2">The sequence shown here is derived from an EMBL/GenBank/DDBJ whole genome shotgun (WGS) entry which is preliminary data.</text>
</comment>
<dbReference type="Pfam" id="PF04471">
    <property type="entry name" value="Mrr_cat"/>
    <property type="match status" value="1"/>
</dbReference>
<dbReference type="InterPro" id="IPR007560">
    <property type="entry name" value="Restrct_endonuc_IV_Mrr"/>
</dbReference>
<accession>A0ABR6CRF1</accession>
<evidence type="ECO:0000313" key="2">
    <source>
        <dbReference type="EMBL" id="MBA9027607.1"/>
    </source>
</evidence>
<dbReference type="Gene3D" id="3.40.1350.10">
    <property type="match status" value="1"/>
</dbReference>
<keyword evidence="3" id="KW-1185">Reference proteome</keyword>
<dbReference type="EMBL" id="JACJHX010000008">
    <property type="protein sequence ID" value="MBA9027607.1"/>
    <property type="molecule type" value="Genomic_DNA"/>
</dbReference>
<dbReference type="PANTHER" id="PTHR30015:SF7">
    <property type="entry name" value="TYPE IV METHYL-DIRECTED RESTRICTION ENZYME ECOKMRR"/>
    <property type="match status" value="1"/>
</dbReference>
<dbReference type="PANTHER" id="PTHR30015">
    <property type="entry name" value="MRR RESTRICTION SYSTEM PROTEIN"/>
    <property type="match status" value="1"/>
</dbReference>
<name>A0ABR6CRF1_9BACI</name>
<proteinExistence type="predicted"/>
<evidence type="ECO:0000313" key="3">
    <source>
        <dbReference type="Proteomes" id="UP000626697"/>
    </source>
</evidence>
<protein>
    <recommendedName>
        <fullName evidence="1">Restriction endonuclease type IV Mrr domain-containing protein</fullName>
    </recommendedName>
</protein>
<sequence>MSQANSESNTNTIIGNNPKIELYHRIENRQEAWEGLTWILEFLPYRPYKAIIALENYIISEPSIPDDRNTGIEQCAEIIMEKFIYFENPLEKLAKLKPTEFEWLIEELYRRMGYQTAWTPATRDGGKDIMASIKRPDGNEKVYVECKLYRTTKLTINDVRSLGFTIINDKVNRGVIFCTGYVNDKLRNYDERIQIWSYEALNVLLNAHLGMNWVERLDIIFENKKREIEFQQVGGNFDNKKKKSPQKTK</sequence>
<dbReference type="InterPro" id="IPR011856">
    <property type="entry name" value="tRNA_endonuc-like_dom_sf"/>
</dbReference>
<dbReference type="RefSeq" id="WP_220478582.1">
    <property type="nucleotide sequence ID" value="NZ_JACJHX010000008.1"/>
</dbReference>
<dbReference type="Proteomes" id="UP000626697">
    <property type="component" value="Unassembled WGS sequence"/>
</dbReference>
<reference evidence="2 3" key="1">
    <citation type="submission" date="2020-08" db="EMBL/GenBank/DDBJ databases">
        <title>Genomic Encyclopedia of Type Strains, Phase IV (KMG-IV): sequencing the most valuable type-strain genomes for metagenomic binning, comparative biology and taxonomic classification.</title>
        <authorList>
            <person name="Goeker M."/>
        </authorList>
    </citation>
    <scope>NUCLEOTIDE SEQUENCE [LARGE SCALE GENOMIC DNA]</scope>
    <source>
        <strain evidence="2 3">DSM 105481</strain>
    </source>
</reference>
<organism evidence="2 3">
    <name type="scientific">Peribacillus huizhouensis</name>
    <dbReference type="NCBI Taxonomy" id="1501239"/>
    <lineage>
        <taxon>Bacteria</taxon>
        <taxon>Bacillati</taxon>
        <taxon>Bacillota</taxon>
        <taxon>Bacilli</taxon>
        <taxon>Bacillales</taxon>
        <taxon>Bacillaceae</taxon>
        <taxon>Peribacillus</taxon>
    </lineage>
</organism>
<dbReference type="InterPro" id="IPR011335">
    <property type="entry name" value="Restrct_endonuc-II-like"/>
</dbReference>